<dbReference type="AlphaFoldDB" id="A0A418NQF2"/>
<accession>A0A418NQF2</accession>
<evidence type="ECO:0000313" key="2">
    <source>
        <dbReference type="EMBL" id="RIV84680.1"/>
    </source>
</evidence>
<name>A0A418NQF2_9SPHN</name>
<proteinExistence type="predicted"/>
<feature type="signal peptide" evidence="1">
    <location>
        <begin position="1"/>
        <end position="24"/>
    </location>
</feature>
<dbReference type="RefSeq" id="WP_119587570.1">
    <property type="nucleotide sequence ID" value="NZ_CAWODQ010000026.1"/>
</dbReference>
<evidence type="ECO:0000313" key="3">
    <source>
        <dbReference type="Proteomes" id="UP000286576"/>
    </source>
</evidence>
<dbReference type="OrthoDB" id="7390084at2"/>
<evidence type="ECO:0008006" key="4">
    <source>
        <dbReference type="Google" id="ProtNLM"/>
    </source>
</evidence>
<sequence length="276" mass="29771">MGLAFRTRRLFAGATLLASSALLSGCLFQPGTFDATLHITQDRQFAFTYQGEIVMAGMSDLAEMAQEAEEQEPCHTDTGKERPCTEEELAERAREDAMGRQMMEGMFGGLDMSDEAEVAEMAAMLERQAGWNSVEFVGDGVFVVDFSITSVLGHDFHFPTFEDVPMSNSFVQVRMRDDGRARISAPGFAPTGGNPMGAMIMGMMGAFADGAAEGGEEVPQLDVRQPEGTFRIVTDARILANNTDEGPVSNPRGEMLVWEIGSNTVAAPTALLAFGD</sequence>
<reference evidence="2 3" key="1">
    <citation type="submission" date="2018-08" db="EMBL/GenBank/DDBJ databases">
        <title>Erythrobacter zhengii sp.nov., a bacterium isolated from deep-sea sediment.</title>
        <authorList>
            <person name="Fang C."/>
            <person name="Wu Y.-H."/>
            <person name="Sun C."/>
            <person name="Wang H."/>
            <person name="Cheng H."/>
            <person name="Meng F.-X."/>
            <person name="Wang C.-S."/>
            <person name="Xu X.-W."/>
        </authorList>
    </citation>
    <scope>NUCLEOTIDE SEQUENCE [LARGE SCALE GENOMIC DNA]</scope>
    <source>
        <strain evidence="2 3">V18</strain>
    </source>
</reference>
<organism evidence="2 3">
    <name type="scientific">Aurantiacibacter zhengii</name>
    <dbReference type="NCBI Taxonomy" id="2307003"/>
    <lineage>
        <taxon>Bacteria</taxon>
        <taxon>Pseudomonadati</taxon>
        <taxon>Pseudomonadota</taxon>
        <taxon>Alphaproteobacteria</taxon>
        <taxon>Sphingomonadales</taxon>
        <taxon>Erythrobacteraceae</taxon>
        <taxon>Aurantiacibacter</taxon>
    </lineage>
</organism>
<keyword evidence="1" id="KW-0732">Signal</keyword>
<gene>
    <name evidence="2" type="ORF">D2V07_14010</name>
</gene>
<evidence type="ECO:0000256" key="1">
    <source>
        <dbReference type="SAM" id="SignalP"/>
    </source>
</evidence>
<comment type="caution">
    <text evidence="2">The sequence shown here is derived from an EMBL/GenBank/DDBJ whole genome shotgun (WGS) entry which is preliminary data.</text>
</comment>
<dbReference type="EMBL" id="QXFL01000006">
    <property type="protein sequence ID" value="RIV84680.1"/>
    <property type="molecule type" value="Genomic_DNA"/>
</dbReference>
<dbReference type="PROSITE" id="PS51257">
    <property type="entry name" value="PROKAR_LIPOPROTEIN"/>
    <property type="match status" value="1"/>
</dbReference>
<keyword evidence="3" id="KW-1185">Reference proteome</keyword>
<dbReference type="Proteomes" id="UP000286576">
    <property type="component" value="Unassembled WGS sequence"/>
</dbReference>
<feature type="chain" id="PRO_5018994771" description="Lipoprotein" evidence="1">
    <location>
        <begin position="25"/>
        <end position="276"/>
    </location>
</feature>
<protein>
    <recommendedName>
        <fullName evidence="4">Lipoprotein</fullName>
    </recommendedName>
</protein>